<evidence type="ECO:0000256" key="3">
    <source>
        <dbReference type="PROSITE-ProRule" id="PRU00182"/>
    </source>
</evidence>
<organism evidence="5 6">
    <name type="scientific">Hydrogenispora ethanolica</name>
    <dbReference type="NCBI Taxonomy" id="1082276"/>
    <lineage>
        <taxon>Bacteria</taxon>
        <taxon>Bacillati</taxon>
        <taxon>Bacillota</taxon>
        <taxon>Hydrogenispora</taxon>
    </lineage>
</organism>
<accession>A0A4R1RAY4</accession>
<gene>
    <name evidence="5" type="ORF">EDC14_102349</name>
</gene>
<evidence type="ECO:0000313" key="6">
    <source>
        <dbReference type="Proteomes" id="UP000295008"/>
    </source>
</evidence>
<comment type="similarity">
    <text evidence="2">Belongs to the TlyA family.</text>
</comment>
<dbReference type="InterPro" id="IPR029063">
    <property type="entry name" value="SAM-dependent_MTases_sf"/>
</dbReference>
<keyword evidence="5" id="KW-0489">Methyltransferase</keyword>
<dbReference type="Gene3D" id="3.10.290.10">
    <property type="entry name" value="RNA-binding S4 domain"/>
    <property type="match status" value="1"/>
</dbReference>
<dbReference type="GO" id="GO:0003723">
    <property type="term" value="F:RNA binding"/>
    <property type="evidence" value="ECO:0007669"/>
    <property type="project" value="UniProtKB-KW"/>
</dbReference>
<evidence type="ECO:0000259" key="4">
    <source>
        <dbReference type="SMART" id="SM00363"/>
    </source>
</evidence>
<dbReference type="NCBIfam" id="TIGR00478">
    <property type="entry name" value="tly"/>
    <property type="match status" value="1"/>
</dbReference>
<reference evidence="5 6" key="1">
    <citation type="submission" date="2019-03" db="EMBL/GenBank/DDBJ databases">
        <title>Genomic Encyclopedia of Type Strains, Phase IV (KMG-IV): sequencing the most valuable type-strain genomes for metagenomic binning, comparative biology and taxonomic classification.</title>
        <authorList>
            <person name="Goeker M."/>
        </authorList>
    </citation>
    <scope>NUCLEOTIDE SEQUENCE [LARGE SCALE GENOMIC DNA]</scope>
    <source>
        <strain evidence="5 6">LX-B</strain>
    </source>
</reference>
<dbReference type="PIRSF" id="PIRSF005578">
    <property type="entry name" value="TlyA"/>
    <property type="match status" value="1"/>
</dbReference>
<dbReference type="OrthoDB" id="9784736at2"/>
<dbReference type="RefSeq" id="WP_132015564.1">
    <property type="nucleotide sequence ID" value="NZ_SLUN01000023.1"/>
</dbReference>
<dbReference type="Pfam" id="PF01728">
    <property type="entry name" value="FtsJ"/>
    <property type="match status" value="1"/>
</dbReference>
<dbReference type="PROSITE" id="PS50889">
    <property type="entry name" value="S4"/>
    <property type="match status" value="1"/>
</dbReference>
<name>A0A4R1RAY4_HYDET</name>
<dbReference type="CDD" id="cd00165">
    <property type="entry name" value="S4"/>
    <property type="match status" value="1"/>
</dbReference>
<evidence type="ECO:0000256" key="2">
    <source>
        <dbReference type="ARBA" id="ARBA00029460"/>
    </source>
</evidence>
<dbReference type="InterPro" id="IPR036986">
    <property type="entry name" value="S4_RNA-bd_sf"/>
</dbReference>
<comment type="caution">
    <text evidence="5">The sequence shown here is derived from an EMBL/GenBank/DDBJ whole genome shotgun (WGS) entry which is preliminary data.</text>
</comment>
<protein>
    <submittedName>
        <fullName evidence="5">23S rRNA (Cytidine1920-2'-O)/16S rRNA (Cytidine1409-2'-O)-methyltransferase</fullName>
    </submittedName>
</protein>
<evidence type="ECO:0000313" key="5">
    <source>
        <dbReference type="EMBL" id="TCL62770.1"/>
    </source>
</evidence>
<evidence type="ECO:0000256" key="1">
    <source>
        <dbReference type="ARBA" id="ARBA00022884"/>
    </source>
</evidence>
<dbReference type="PANTHER" id="PTHR32319">
    <property type="entry name" value="BACTERIAL HEMOLYSIN-LIKE PROTEIN"/>
    <property type="match status" value="1"/>
</dbReference>
<keyword evidence="6" id="KW-1185">Reference proteome</keyword>
<dbReference type="InterPro" id="IPR002942">
    <property type="entry name" value="S4_RNA-bd"/>
</dbReference>
<dbReference type="AlphaFoldDB" id="A0A4R1RAY4"/>
<dbReference type="InterPro" id="IPR002877">
    <property type="entry name" value="RNA_MeTrfase_FtsJ_dom"/>
</dbReference>
<dbReference type="Proteomes" id="UP000295008">
    <property type="component" value="Unassembled WGS sequence"/>
</dbReference>
<dbReference type="InterPro" id="IPR047048">
    <property type="entry name" value="TlyA"/>
</dbReference>
<dbReference type="EMBL" id="SLUN01000023">
    <property type="protein sequence ID" value="TCL62770.1"/>
    <property type="molecule type" value="Genomic_DNA"/>
</dbReference>
<dbReference type="PANTHER" id="PTHR32319:SF0">
    <property type="entry name" value="BACTERIAL HEMOLYSIN-LIKE PROTEIN"/>
    <property type="match status" value="1"/>
</dbReference>
<dbReference type="InterPro" id="IPR004538">
    <property type="entry name" value="Hemolysin_A/TlyA"/>
</dbReference>
<dbReference type="CDD" id="cd02440">
    <property type="entry name" value="AdoMet_MTases"/>
    <property type="match status" value="1"/>
</dbReference>
<proteinExistence type="inferred from homology"/>
<dbReference type="SUPFAM" id="SSF53335">
    <property type="entry name" value="S-adenosyl-L-methionine-dependent methyltransferases"/>
    <property type="match status" value="1"/>
</dbReference>
<keyword evidence="1 3" id="KW-0694">RNA-binding</keyword>
<sequence length="269" mass="29311">MKQRIDTWLVEQGYFESREKAQRAIMAGEVSIGGKRIEKPGQTVDPGSQPVTVTTGGPQYVSRGAHKLAKALTGFGIAVAGRICLDAGASTGGFTDLLLQSGAAGVYAVDVGYGQLAWKLRQDPRVTVFERENIRYFDSSRLPEPPDLITADLSFISLELVLPKFRDLIRPGGELITLIKPQFEAGKEKVGKKGVVRDSGVHCEVLQRLIRNGPGLGWKLMGLTFSPIRGPEGNIEYLGHWRLAAEHPAAPDLEPDRVVAEAWRALQDA</sequence>
<dbReference type="GO" id="GO:0032259">
    <property type="term" value="P:methylation"/>
    <property type="evidence" value="ECO:0007669"/>
    <property type="project" value="UniProtKB-KW"/>
</dbReference>
<feature type="domain" description="RNA-binding S4" evidence="4">
    <location>
        <begin position="3"/>
        <end position="69"/>
    </location>
</feature>
<dbReference type="Pfam" id="PF01479">
    <property type="entry name" value="S4"/>
    <property type="match status" value="1"/>
</dbReference>
<keyword evidence="5" id="KW-0808">Transferase</keyword>
<dbReference type="GO" id="GO:0008168">
    <property type="term" value="F:methyltransferase activity"/>
    <property type="evidence" value="ECO:0007669"/>
    <property type="project" value="UniProtKB-KW"/>
</dbReference>
<dbReference type="SMART" id="SM00363">
    <property type="entry name" value="S4"/>
    <property type="match status" value="1"/>
</dbReference>
<dbReference type="SUPFAM" id="SSF55174">
    <property type="entry name" value="Alpha-L RNA-binding motif"/>
    <property type="match status" value="1"/>
</dbReference>
<dbReference type="Gene3D" id="3.40.50.150">
    <property type="entry name" value="Vaccinia Virus protein VP39"/>
    <property type="match status" value="1"/>
</dbReference>